<dbReference type="EMBL" id="HACG01013337">
    <property type="protein sequence ID" value="CEK60202.1"/>
    <property type="molecule type" value="Transcribed_RNA"/>
</dbReference>
<reference evidence="2" key="1">
    <citation type="submission" date="2014-12" db="EMBL/GenBank/DDBJ databases">
        <title>Insight into the proteome of Arion vulgaris.</title>
        <authorList>
            <person name="Aradska J."/>
            <person name="Bulat T."/>
            <person name="Smidak R."/>
            <person name="Sarate P."/>
            <person name="Gangsoo J."/>
            <person name="Sialana F."/>
            <person name="Bilban M."/>
            <person name="Lubec G."/>
        </authorList>
    </citation>
    <scope>NUCLEOTIDE SEQUENCE</scope>
    <source>
        <tissue evidence="2">Skin</tissue>
    </source>
</reference>
<gene>
    <name evidence="2" type="primary">ORF38710</name>
</gene>
<dbReference type="AlphaFoldDB" id="A0A0B6YVN1"/>
<proteinExistence type="predicted"/>
<evidence type="ECO:0000256" key="1">
    <source>
        <dbReference type="SAM" id="MobiDB-lite"/>
    </source>
</evidence>
<name>A0A0B6YVN1_9EUPU</name>
<feature type="region of interest" description="Disordered" evidence="1">
    <location>
        <begin position="1"/>
        <end position="43"/>
    </location>
</feature>
<sequence>SKYDCSSENCEQEKVDESPLNLSTTSNRKDNSESSNRGSLTLKKFDVVGSPNRTVHPFSSADGGISVVTGVK</sequence>
<protein>
    <submittedName>
        <fullName evidence="2">Uncharacterized protein</fullName>
    </submittedName>
</protein>
<feature type="non-terminal residue" evidence="2">
    <location>
        <position position="72"/>
    </location>
</feature>
<feature type="non-terminal residue" evidence="2">
    <location>
        <position position="1"/>
    </location>
</feature>
<organism evidence="2">
    <name type="scientific">Arion vulgaris</name>
    <dbReference type="NCBI Taxonomy" id="1028688"/>
    <lineage>
        <taxon>Eukaryota</taxon>
        <taxon>Metazoa</taxon>
        <taxon>Spiralia</taxon>
        <taxon>Lophotrochozoa</taxon>
        <taxon>Mollusca</taxon>
        <taxon>Gastropoda</taxon>
        <taxon>Heterobranchia</taxon>
        <taxon>Euthyneura</taxon>
        <taxon>Panpulmonata</taxon>
        <taxon>Eupulmonata</taxon>
        <taxon>Stylommatophora</taxon>
        <taxon>Helicina</taxon>
        <taxon>Arionoidea</taxon>
        <taxon>Arionidae</taxon>
        <taxon>Arion</taxon>
    </lineage>
</organism>
<evidence type="ECO:0000313" key="2">
    <source>
        <dbReference type="EMBL" id="CEK60202.1"/>
    </source>
</evidence>
<feature type="compositionally biased region" description="Basic and acidic residues" evidence="1">
    <location>
        <begin position="1"/>
        <end position="17"/>
    </location>
</feature>
<accession>A0A0B6YVN1</accession>